<dbReference type="InterPro" id="IPR004175">
    <property type="entry name" value="RNA_CPDase"/>
</dbReference>
<feature type="active site" description="Proton acceptor" evidence="2">
    <location>
        <position position="127"/>
    </location>
</feature>
<dbReference type="EC" id="3.1.4.58" evidence="2"/>
<dbReference type="NCBIfam" id="TIGR02258">
    <property type="entry name" value="2_5_ligase"/>
    <property type="match status" value="1"/>
</dbReference>
<evidence type="ECO:0000256" key="1">
    <source>
        <dbReference type="ARBA" id="ARBA00022801"/>
    </source>
</evidence>
<keyword evidence="6" id="KW-1185">Reference proteome</keyword>
<feature type="compositionally biased region" description="Basic and acidic residues" evidence="3">
    <location>
        <begin position="193"/>
        <end position="204"/>
    </location>
</feature>
<dbReference type="HAMAP" id="MF_01940">
    <property type="entry name" value="RNA_CPDase"/>
    <property type="match status" value="1"/>
</dbReference>
<dbReference type="InterPro" id="IPR014051">
    <property type="entry name" value="Phosphoesterase_HXTX"/>
</dbReference>
<sequence>MFVALRPHPEAVEDLSEFLEPRRGAFDVGWTPPERWHVTLAFVDHVSERALGRFEEALAGVARKRCPLTVRLEGGGVFPDPFAAKVLFAVPAMGDHCRHELGRLASGVRTAATTSGLEIDGARFVPHVTLARSRRPMRAHRFLQVMETYSGPTWRASEIELVASHLGEGRASGRRHEVVASFQLAGVGCEDIEARDPGDPFVERADDEYGGQHPHE</sequence>
<dbReference type="EMBL" id="RKHQ01000001">
    <property type="protein sequence ID" value="ROR96747.1"/>
    <property type="molecule type" value="Genomic_DNA"/>
</dbReference>
<comment type="function">
    <text evidence="2">Hydrolyzes RNA 2',3'-cyclic phosphodiester to an RNA 2'-phosphomonoester.</text>
</comment>
<feature type="domain" description="Phosphoesterase HXTX" evidence="4">
    <location>
        <begin position="9"/>
        <end position="84"/>
    </location>
</feature>
<feature type="short sequence motif" description="HXTX 1" evidence="2">
    <location>
        <begin position="37"/>
        <end position="40"/>
    </location>
</feature>
<accession>A0A3N2DAD8</accession>
<feature type="active site" description="Proton donor" evidence="2">
    <location>
        <position position="37"/>
    </location>
</feature>
<dbReference type="SUPFAM" id="SSF55144">
    <property type="entry name" value="LigT-like"/>
    <property type="match status" value="1"/>
</dbReference>
<dbReference type="Proteomes" id="UP000275356">
    <property type="component" value="Unassembled WGS sequence"/>
</dbReference>
<protein>
    <recommendedName>
        <fullName evidence="2">RNA 2',3'-cyclic phosphodiesterase</fullName>
        <shortName evidence="2">RNA 2',3'-CPDase</shortName>
        <ecNumber evidence="2">3.1.4.58</ecNumber>
    </recommendedName>
</protein>
<evidence type="ECO:0000313" key="6">
    <source>
        <dbReference type="Proteomes" id="UP000275356"/>
    </source>
</evidence>
<comment type="catalytic activity">
    <reaction evidence="2">
        <text>a 3'-end 2',3'-cyclophospho-ribonucleotide-RNA + H2O = a 3'-end 2'-phospho-ribonucleotide-RNA + H(+)</text>
        <dbReference type="Rhea" id="RHEA:11828"/>
        <dbReference type="Rhea" id="RHEA-COMP:10464"/>
        <dbReference type="Rhea" id="RHEA-COMP:17353"/>
        <dbReference type="ChEBI" id="CHEBI:15377"/>
        <dbReference type="ChEBI" id="CHEBI:15378"/>
        <dbReference type="ChEBI" id="CHEBI:83064"/>
        <dbReference type="ChEBI" id="CHEBI:173113"/>
        <dbReference type="EC" id="3.1.4.58"/>
    </reaction>
</comment>
<proteinExistence type="inferred from homology"/>
<dbReference type="Gene3D" id="3.90.1140.10">
    <property type="entry name" value="Cyclic phosphodiesterase"/>
    <property type="match status" value="1"/>
</dbReference>
<organism evidence="5 6">
    <name type="scientific">Salana multivorans</name>
    <dbReference type="NCBI Taxonomy" id="120377"/>
    <lineage>
        <taxon>Bacteria</taxon>
        <taxon>Bacillati</taxon>
        <taxon>Actinomycetota</taxon>
        <taxon>Actinomycetes</taxon>
        <taxon>Micrococcales</taxon>
        <taxon>Beutenbergiaceae</taxon>
        <taxon>Salana</taxon>
    </lineage>
</organism>
<comment type="similarity">
    <text evidence="2">Belongs to the 2H phosphoesterase superfamily. ThpR family.</text>
</comment>
<evidence type="ECO:0000259" key="4">
    <source>
        <dbReference type="Pfam" id="PF02834"/>
    </source>
</evidence>
<feature type="short sequence motif" description="HXTX 2" evidence="2">
    <location>
        <begin position="127"/>
        <end position="130"/>
    </location>
</feature>
<keyword evidence="5" id="KW-0436">Ligase</keyword>
<dbReference type="PANTHER" id="PTHR35561:SF1">
    <property type="entry name" value="RNA 2',3'-CYCLIC PHOSPHODIESTERASE"/>
    <property type="match status" value="1"/>
</dbReference>
<dbReference type="AlphaFoldDB" id="A0A3N2DAD8"/>
<comment type="caution">
    <text evidence="5">The sequence shown here is derived from an EMBL/GenBank/DDBJ whole genome shotgun (WGS) entry which is preliminary data.</text>
</comment>
<dbReference type="InterPro" id="IPR009097">
    <property type="entry name" value="Cyclic_Pdiesterase"/>
</dbReference>
<dbReference type="Pfam" id="PF02834">
    <property type="entry name" value="LigT_PEase"/>
    <property type="match status" value="1"/>
</dbReference>
<gene>
    <name evidence="5" type="ORF">EDD28_1338</name>
</gene>
<evidence type="ECO:0000256" key="3">
    <source>
        <dbReference type="SAM" id="MobiDB-lite"/>
    </source>
</evidence>
<reference evidence="5 6" key="1">
    <citation type="submission" date="2018-11" db="EMBL/GenBank/DDBJ databases">
        <title>Sequencing the genomes of 1000 actinobacteria strains.</title>
        <authorList>
            <person name="Klenk H.-P."/>
        </authorList>
    </citation>
    <scope>NUCLEOTIDE SEQUENCE [LARGE SCALE GENOMIC DNA]</scope>
    <source>
        <strain evidence="5 6">DSM 13521</strain>
    </source>
</reference>
<feature type="region of interest" description="Disordered" evidence="3">
    <location>
        <begin position="193"/>
        <end position="216"/>
    </location>
</feature>
<dbReference type="GO" id="GO:0004113">
    <property type="term" value="F:2',3'-cyclic-nucleotide 3'-phosphodiesterase activity"/>
    <property type="evidence" value="ECO:0007669"/>
    <property type="project" value="InterPro"/>
</dbReference>
<evidence type="ECO:0000313" key="5">
    <source>
        <dbReference type="EMBL" id="ROR96747.1"/>
    </source>
</evidence>
<dbReference type="PANTHER" id="PTHR35561">
    <property type="entry name" value="RNA 2',3'-CYCLIC PHOSPHODIESTERASE"/>
    <property type="match status" value="1"/>
</dbReference>
<keyword evidence="1 2" id="KW-0378">Hydrolase</keyword>
<dbReference type="GO" id="GO:0016874">
    <property type="term" value="F:ligase activity"/>
    <property type="evidence" value="ECO:0007669"/>
    <property type="project" value="UniProtKB-KW"/>
</dbReference>
<evidence type="ECO:0000256" key="2">
    <source>
        <dbReference type="HAMAP-Rule" id="MF_01940"/>
    </source>
</evidence>
<name>A0A3N2DAD8_9MICO</name>
<dbReference type="GO" id="GO:0008664">
    <property type="term" value="F:RNA 2',3'-cyclic 3'-phosphodiesterase activity"/>
    <property type="evidence" value="ECO:0007669"/>
    <property type="project" value="UniProtKB-EC"/>
</dbReference>